<keyword evidence="7" id="KW-1185">Reference proteome</keyword>
<dbReference type="InterPro" id="IPR000847">
    <property type="entry name" value="LysR_HTH_N"/>
</dbReference>
<comment type="caution">
    <text evidence="6">The sequence shown here is derived from an EMBL/GenBank/DDBJ whole genome shotgun (WGS) entry which is preliminary data.</text>
</comment>
<accession>A0A6M0P7E3</accession>
<dbReference type="PROSITE" id="PS50931">
    <property type="entry name" value="HTH_LYSR"/>
    <property type="match status" value="1"/>
</dbReference>
<dbReference type="GO" id="GO:0003700">
    <property type="term" value="F:DNA-binding transcription factor activity"/>
    <property type="evidence" value="ECO:0007669"/>
    <property type="project" value="InterPro"/>
</dbReference>
<evidence type="ECO:0000256" key="3">
    <source>
        <dbReference type="ARBA" id="ARBA00023125"/>
    </source>
</evidence>
<dbReference type="RefSeq" id="WP_025729274.1">
    <property type="nucleotide sequence ID" value="NZ_JAAIWK010000018.1"/>
</dbReference>
<reference evidence="6 7" key="2">
    <citation type="submission" date="2020-03" db="EMBL/GenBank/DDBJ databases">
        <title>Bacillus aquiflavi sp. nov., isolated from yellow water of strong flavor Chinese baijiu in Yibin region of China.</title>
        <authorList>
            <person name="Xie J."/>
        </authorList>
    </citation>
    <scope>NUCLEOTIDE SEQUENCE [LARGE SCALE GENOMIC DNA]</scope>
    <source>
        <strain evidence="6 7">Gsoil 114</strain>
    </source>
</reference>
<protein>
    <submittedName>
        <fullName evidence="6">LysR family transcriptional regulator</fullName>
    </submittedName>
</protein>
<dbReference type="PANTHER" id="PTHR30126:SF39">
    <property type="entry name" value="HTH-TYPE TRANSCRIPTIONAL REGULATOR CYSL"/>
    <property type="match status" value="1"/>
</dbReference>
<dbReference type="Proteomes" id="UP000476934">
    <property type="component" value="Unassembled WGS sequence"/>
</dbReference>
<dbReference type="SUPFAM" id="SSF46785">
    <property type="entry name" value="Winged helix' DNA-binding domain"/>
    <property type="match status" value="1"/>
</dbReference>
<dbReference type="EMBL" id="JAAIWK010000018">
    <property type="protein sequence ID" value="NEY20614.1"/>
    <property type="molecule type" value="Genomic_DNA"/>
</dbReference>
<evidence type="ECO:0000313" key="6">
    <source>
        <dbReference type="EMBL" id="NEY20614.1"/>
    </source>
</evidence>
<dbReference type="Pfam" id="PF03466">
    <property type="entry name" value="LysR_substrate"/>
    <property type="match status" value="1"/>
</dbReference>
<dbReference type="InterPro" id="IPR036390">
    <property type="entry name" value="WH_DNA-bd_sf"/>
</dbReference>
<dbReference type="SUPFAM" id="SSF53850">
    <property type="entry name" value="Periplasmic binding protein-like II"/>
    <property type="match status" value="1"/>
</dbReference>
<dbReference type="Gene3D" id="1.10.10.10">
    <property type="entry name" value="Winged helix-like DNA-binding domain superfamily/Winged helix DNA-binding domain"/>
    <property type="match status" value="1"/>
</dbReference>
<dbReference type="AlphaFoldDB" id="A0A6M0P7E3"/>
<reference evidence="6 7" key="1">
    <citation type="submission" date="2020-02" db="EMBL/GenBank/DDBJ databases">
        <authorList>
            <person name="Feng H."/>
        </authorList>
    </citation>
    <scope>NUCLEOTIDE SEQUENCE [LARGE SCALE GENOMIC DNA]</scope>
    <source>
        <strain evidence="6 7">Gsoil 114</strain>
    </source>
</reference>
<dbReference type="InterPro" id="IPR005119">
    <property type="entry name" value="LysR_subst-bd"/>
</dbReference>
<dbReference type="Pfam" id="PF00126">
    <property type="entry name" value="HTH_1"/>
    <property type="match status" value="1"/>
</dbReference>
<evidence type="ECO:0000259" key="5">
    <source>
        <dbReference type="PROSITE" id="PS50931"/>
    </source>
</evidence>
<proteinExistence type="inferred from homology"/>
<feature type="domain" description="HTH lysR-type" evidence="5">
    <location>
        <begin position="1"/>
        <end position="57"/>
    </location>
</feature>
<dbReference type="PANTHER" id="PTHR30126">
    <property type="entry name" value="HTH-TYPE TRANSCRIPTIONAL REGULATOR"/>
    <property type="match status" value="1"/>
</dbReference>
<keyword evidence="4" id="KW-0804">Transcription</keyword>
<dbReference type="InterPro" id="IPR036388">
    <property type="entry name" value="WH-like_DNA-bd_sf"/>
</dbReference>
<evidence type="ECO:0000313" key="7">
    <source>
        <dbReference type="Proteomes" id="UP000476934"/>
    </source>
</evidence>
<sequence length="304" mass="34812">MEQLLLVFITVVEKENFTRAADELHMTQPAVSQHIQQLEQTIGTRLLDRSNKFVRLNKAGEIVYHHAKEILGIYTRMQCLVDDLMNHAIGNLSIGASYTYGEYILPHVIAYMNERYPLIKPTITIANTKEIEELVAGHQLDIGIIEGGITHKDLYFEAFAEDSMFIVVSANHRFINEKDLQFSRLMEETWIAREEGSGTREAIEKLFSEFQLRPEKIMEFGSTQIIKEAVEAGLGISLLSQWAVRKELALGTLQILQLPELPFLRQFSFITQKTPFKTKASEIFIEVLRKNKKISNIMNDITLP</sequence>
<evidence type="ECO:0000256" key="2">
    <source>
        <dbReference type="ARBA" id="ARBA00023015"/>
    </source>
</evidence>
<comment type="similarity">
    <text evidence="1">Belongs to the LysR transcriptional regulatory family.</text>
</comment>
<keyword evidence="2" id="KW-0805">Transcription regulation</keyword>
<name>A0A6M0P7E3_9BACI</name>
<dbReference type="CDD" id="cd08420">
    <property type="entry name" value="PBP2_CysL_like"/>
    <property type="match status" value="1"/>
</dbReference>
<dbReference type="PRINTS" id="PR00039">
    <property type="entry name" value="HTHLYSR"/>
</dbReference>
<gene>
    <name evidence="6" type="ORF">G4D61_11670</name>
</gene>
<evidence type="ECO:0000256" key="1">
    <source>
        <dbReference type="ARBA" id="ARBA00009437"/>
    </source>
</evidence>
<keyword evidence="3" id="KW-0238">DNA-binding</keyword>
<dbReference type="FunFam" id="1.10.10.10:FF:000001">
    <property type="entry name" value="LysR family transcriptional regulator"/>
    <property type="match status" value="1"/>
</dbReference>
<organism evidence="6 7">
    <name type="scientific">Heyndrickxia ginsengihumi</name>
    <dbReference type="NCBI Taxonomy" id="363870"/>
    <lineage>
        <taxon>Bacteria</taxon>
        <taxon>Bacillati</taxon>
        <taxon>Bacillota</taxon>
        <taxon>Bacilli</taxon>
        <taxon>Bacillales</taxon>
        <taxon>Bacillaceae</taxon>
        <taxon>Heyndrickxia</taxon>
    </lineage>
</organism>
<dbReference type="Gene3D" id="3.40.190.290">
    <property type="match status" value="1"/>
</dbReference>
<dbReference type="GO" id="GO:0000976">
    <property type="term" value="F:transcription cis-regulatory region binding"/>
    <property type="evidence" value="ECO:0007669"/>
    <property type="project" value="TreeGrafter"/>
</dbReference>
<evidence type="ECO:0000256" key="4">
    <source>
        <dbReference type="ARBA" id="ARBA00023163"/>
    </source>
</evidence>